<proteinExistence type="inferred from homology"/>
<dbReference type="InterPro" id="IPR003200">
    <property type="entry name" value="Nict_dMeBzImd_PRibTrfase"/>
</dbReference>
<evidence type="ECO:0000256" key="9">
    <source>
        <dbReference type="ARBA" id="ARBA00047340"/>
    </source>
</evidence>
<dbReference type="Pfam" id="PF02277">
    <property type="entry name" value="DBI_PRT"/>
    <property type="match status" value="1"/>
</dbReference>
<dbReference type="SUPFAM" id="SSF52733">
    <property type="entry name" value="Nicotinate mononucleotide:5,6-dimethylbenzimidazole phosphoribosyltransferase (CobT)"/>
    <property type="match status" value="1"/>
</dbReference>
<organism evidence="11 12">
    <name type="scientific">Devosia nitrariae</name>
    <dbReference type="NCBI Taxonomy" id="2071872"/>
    <lineage>
        <taxon>Bacteria</taxon>
        <taxon>Pseudomonadati</taxon>
        <taxon>Pseudomonadota</taxon>
        <taxon>Alphaproteobacteria</taxon>
        <taxon>Hyphomicrobiales</taxon>
        <taxon>Devosiaceae</taxon>
        <taxon>Devosia</taxon>
    </lineage>
</organism>
<evidence type="ECO:0000256" key="2">
    <source>
        <dbReference type="ARBA" id="ARBA00007110"/>
    </source>
</evidence>
<keyword evidence="6 10" id="KW-0328">Glycosyltransferase</keyword>
<keyword evidence="7 10" id="KW-0808">Transferase</keyword>
<reference evidence="12" key="1">
    <citation type="journal article" date="2019" name="Int. J. Syst. Evol. Microbiol.">
        <title>The Global Catalogue of Microorganisms (GCM) 10K type strain sequencing project: providing services to taxonomists for standard genome sequencing and annotation.</title>
        <authorList>
            <consortium name="The Broad Institute Genomics Platform"/>
            <consortium name="The Broad Institute Genome Sequencing Center for Infectious Disease"/>
            <person name="Wu L."/>
            <person name="Ma J."/>
        </authorList>
    </citation>
    <scope>NUCLEOTIDE SEQUENCE [LARGE SCALE GENOMIC DNA]</scope>
    <source>
        <strain evidence="12">NBRC 112416</strain>
    </source>
</reference>
<evidence type="ECO:0000256" key="4">
    <source>
        <dbReference type="ARBA" id="ARBA00015486"/>
    </source>
</evidence>
<dbReference type="InterPro" id="IPR036087">
    <property type="entry name" value="Nict_dMeBzImd_PRibTrfase_sf"/>
</dbReference>
<protein>
    <recommendedName>
        <fullName evidence="4 10">Nicotinate-nucleotide--dimethylbenzimidazole phosphoribosyltransferase</fullName>
        <shortName evidence="10">NN:DBI PRT</shortName>
        <ecNumber evidence="3 10">2.4.2.21</ecNumber>
    </recommendedName>
    <alternativeName>
        <fullName evidence="8 10">N(1)-alpha-phosphoribosyltransferase</fullName>
    </alternativeName>
</protein>
<keyword evidence="5 10" id="KW-0169">Cobalamin biosynthesis</keyword>
<name>A0ABQ5W4Z8_9HYPH</name>
<dbReference type="PANTHER" id="PTHR43463">
    <property type="entry name" value="NICOTINATE-NUCLEOTIDE--DIMETHYLBENZIMIDAZOLE PHOSPHORIBOSYLTRANSFERASE"/>
    <property type="match status" value="1"/>
</dbReference>
<dbReference type="Gene3D" id="3.40.50.10210">
    <property type="match status" value="1"/>
</dbReference>
<dbReference type="GO" id="GO:0016757">
    <property type="term" value="F:glycosyltransferase activity"/>
    <property type="evidence" value="ECO:0007669"/>
    <property type="project" value="UniProtKB-KW"/>
</dbReference>
<accession>A0ABQ5W4Z8</accession>
<evidence type="ECO:0000256" key="1">
    <source>
        <dbReference type="ARBA" id="ARBA00005049"/>
    </source>
</evidence>
<evidence type="ECO:0000313" key="12">
    <source>
        <dbReference type="Proteomes" id="UP001156691"/>
    </source>
</evidence>
<dbReference type="NCBIfam" id="TIGR03160">
    <property type="entry name" value="cobT_DBIPRT"/>
    <property type="match status" value="1"/>
</dbReference>
<evidence type="ECO:0000256" key="8">
    <source>
        <dbReference type="ARBA" id="ARBA00030686"/>
    </source>
</evidence>
<dbReference type="Proteomes" id="UP001156691">
    <property type="component" value="Unassembled WGS sequence"/>
</dbReference>
<gene>
    <name evidence="10 11" type="primary">cobT</name>
    <name evidence="11" type="ORF">GCM10010862_23820</name>
</gene>
<dbReference type="RefSeq" id="WP_379994430.1">
    <property type="nucleotide sequence ID" value="NZ_JBHLYO010000010.1"/>
</dbReference>
<comment type="function">
    <text evidence="10">Catalyzes the synthesis of alpha-ribazole-5'-phosphate from nicotinate mononucleotide (NAMN) and 5,6-dimethylbenzimidazole (DMB).</text>
</comment>
<evidence type="ECO:0000256" key="3">
    <source>
        <dbReference type="ARBA" id="ARBA00011991"/>
    </source>
</evidence>
<dbReference type="NCBIfam" id="NF000996">
    <property type="entry name" value="PRK00105.1"/>
    <property type="match status" value="1"/>
</dbReference>
<dbReference type="InterPro" id="IPR017846">
    <property type="entry name" value="Nict_dMeBzImd_PRibTrfase_bact"/>
</dbReference>
<comment type="caution">
    <text evidence="11">The sequence shown here is derived from an EMBL/GenBank/DDBJ whole genome shotgun (WGS) entry which is preliminary data.</text>
</comment>
<dbReference type="EMBL" id="BSNS01000011">
    <property type="protein sequence ID" value="GLQ55123.1"/>
    <property type="molecule type" value="Genomic_DNA"/>
</dbReference>
<keyword evidence="12" id="KW-1185">Reference proteome</keyword>
<dbReference type="EC" id="2.4.2.21" evidence="3 10"/>
<dbReference type="HAMAP" id="MF_00230">
    <property type="entry name" value="CobT"/>
    <property type="match status" value="1"/>
</dbReference>
<comment type="catalytic activity">
    <reaction evidence="9 10">
        <text>5,6-dimethylbenzimidazole + nicotinate beta-D-ribonucleotide = alpha-ribazole 5'-phosphate + nicotinate + H(+)</text>
        <dbReference type="Rhea" id="RHEA:11196"/>
        <dbReference type="ChEBI" id="CHEBI:15378"/>
        <dbReference type="ChEBI" id="CHEBI:15890"/>
        <dbReference type="ChEBI" id="CHEBI:32544"/>
        <dbReference type="ChEBI" id="CHEBI:57502"/>
        <dbReference type="ChEBI" id="CHEBI:57918"/>
        <dbReference type="EC" id="2.4.2.21"/>
    </reaction>
</comment>
<feature type="active site" description="Proton acceptor" evidence="10">
    <location>
        <position position="319"/>
    </location>
</feature>
<dbReference type="InterPro" id="IPR023195">
    <property type="entry name" value="Nict_dMeBzImd_PRibTrfase_N"/>
</dbReference>
<dbReference type="PANTHER" id="PTHR43463:SF1">
    <property type="entry name" value="NICOTINATE-NUCLEOTIDE--DIMETHYLBENZIMIDAZOLE PHOSPHORIBOSYLTRANSFERASE"/>
    <property type="match status" value="1"/>
</dbReference>
<sequence length="353" mass="36423">MRQTNSYRPGAVMSASLNPAYADVLDLILTAPEGDETAVEAVRTRDAQLTKPPGSLGELERLVEHLARWQGKAKPTLDNPMVTIFAGNHGVTDQGVSAFPREVTAQMVANFTNGGAAISRICALHELNLRVFELALELPTGDITREAALDDRMCAATIAYGMEAIAGRPDLICLGEMGIGNTTVAAAVFAALFGGSGADWVGRGTGVDDAGLARKADAVDRAVALHKQELVHPLAILARLGGREIAAMFGALIAARHQKIPVIVDGFVATSAAAIAHAVNPAAIDHCIFGHTSAEAGHARALAAMDGKGLLDLGMRLGEGTGAALAAVLAKTALELHNSMATFAEAAVSGKSG</sequence>
<dbReference type="CDD" id="cd02439">
    <property type="entry name" value="DMB-PRT_CobT"/>
    <property type="match status" value="1"/>
</dbReference>
<dbReference type="Gene3D" id="1.10.1610.10">
    <property type="match status" value="1"/>
</dbReference>
<evidence type="ECO:0000256" key="10">
    <source>
        <dbReference type="HAMAP-Rule" id="MF_00230"/>
    </source>
</evidence>
<comment type="similarity">
    <text evidence="2 10">Belongs to the CobT family.</text>
</comment>
<evidence type="ECO:0000256" key="5">
    <source>
        <dbReference type="ARBA" id="ARBA00022573"/>
    </source>
</evidence>
<comment type="pathway">
    <text evidence="1 10">Nucleoside biosynthesis; alpha-ribazole biosynthesis; alpha-ribazole from 5,6-dimethylbenzimidazole: step 1/2.</text>
</comment>
<evidence type="ECO:0000313" key="11">
    <source>
        <dbReference type="EMBL" id="GLQ55123.1"/>
    </source>
</evidence>
<evidence type="ECO:0000256" key="7">
    <source>
        <dbReference type="ARBA" id="ARBA00022679"/>
    </source>
</evidence>
<evidence type="ECO:0000256" key="6">
    <source>
        <dbReference type="ARBA" id="ARBA00022676"/>
    </source>
</evidence>